<evidence type="ECO:0008006" key="4">
    <source>
        <dbReference type="Google" id="ProtNLM"/>
    </source>
</evidence>
<name>A0A1H2EHM8_9PSED</name>
<accession>A0A1H2EHM8</accession>
<evidence type="ECO:0000313" key="2">
    <source>
        <dbReference type="EMBL" id="SDT94509.1"/>
    </source>
</evidence>
<dbReference type="RefSeq" id="WP_057725111.1">
    <property type="nucleotide sequence ID" value="NZ_JYLM01000009.1"/>
</dbReference>
<proteinExistence type="predicted"/>
<feature type="signal peptide" evidence="1">
    <location>
        <begin position="1"/>
        <end position="22"/>
    </location>
</feature>
<evidence type="ECO:0000256" key="1">
    <source>
        <dbReference type="SAM" id="SignalP"/>
    </source>
</evidence>
<dbReference type="EMBL" id="LT629782">
    <property type="protein sequence ID" value="SDT94509.1"/>
    <property type="molecule type" value="Genomic_DNA"/>
</dbReference>
<keyword evidence="3" id="KW-1185">Reference proteome</keyword>
<organism evidence="2 3">
    <name type="scientific">Pseudomonas orientalis</name>
    <dbReference type="NCBI Taxonomy" id="76758"/>
    <lineage>
        <taxon>Bacteria</taxon>
        <taxon>Pseudomonadati</taxon>
        <taxon>Pseudomonadota</taxon>
        <taxon>Gammaproteobacteria</taxon>
        <taxon>Pseudomonadales</taxon>
        <taxon>Pseudomonadaceae</taxon>
        <taxon>Pseudomonas</taxon>
    </lineage>
</organism>
<evidence type="ECO:0000313" key="3">
    <source>
        <dbReference type="Proteomes" id="UP000183653"/>
    </source>
</evidence>
<protein>
    <recommendedName>
        <fullName evidence="4">Sel1 repeat family protein</fullName>
    </recommendedName>
</protein>
<feature type="chain" id="PRO_5032292339" description="Sel1 repeat family protein" evidence="1">
    <location>
        <begin position="23"/>
        <end position="329"/>
    </location>
</feature>
<sequence length="329" mass="36235">MYVESKILAPLFTLFTQLNAQAGTLPASLNSALSELNATAKTTGFELFNLGAYEKALLHLTLSGTAGDVESQYAMATCTTRMDGGFHFISDTTRKWLLLAAAQDHIPALIRLGTRESIAKAKELARNTANAHKPASMIYMHILTQEIEWLQMAASSDDAEALYELAAAYRKTPRLLPDPQQSDTVIADLMQRAADAGCRRAVYELAFSEDGVVSVTEKQKRITQLAFMGQLRGLLEYGYALAGLSRDKTRTPRTYGLEQNLPRACAVLKLALTRTAGALELPCVEHDYWALVHQLSDTIEYEKNLLELQSDVPALFKVVDPTVILGWAH</sequence>
<keyword evidence="1" id="KW-0732">Signal</keyword>
<dbReference type="Gene3D" id="1.25.40.10">
    <property type="entry name" value="Tetratricopeptide repeat domain"/>
    <property type="match status" value="1"/>
</dbReference>
<reference evidence="2 3" key="1">
    <citation type="submission" date="2016-10" db="EMBL/GenBank/DDBJ databases">
        <authorList>
            <person name="Varghese N."/>
            <person name="Submissions S."/>
        </authorList>
    </citation>
    <scope>NUCLEOTIDE SEQUENCE [LARGE SCALE GENOMIC DNA]</scope>
    <source>
        <strain evidence="2 3">BS2775</strain>
    </source>
</reference>
<gene>
    <name evidence="2" type="ORF">SAMN04490197_1228</name>
</gene>
<dbReference type="OrthoDB" id="5587079at2"/>
<dbReference type="SUPFAM" id="SSF81901">
    <property type="entry name" value="HCP-like"/>
    <property type="match status" value="1"/>
</dbReference>
<dbReference type="Proteomes" id="UP000183653">
    <property type="component" value="Chromosome I"/>
</dbReference>
<dbReference type="InterPro" id="IPR011990">
    <property type="entry name" value="TPR-like_helical_dom_sf"/>
</dbReference>
<dbReference type="AlphaFoldDB" id="A0A1H2EHM8"/>